<keyword evidence="2" id="KW-1185">Reference proteome</keyword>
<protein>
    <submittedName>
        <fullName evidence="1">Gas vesicle protein GvpG</fullName>
    </submittedName>
</protein>
<dbReference type="RefSeq" id="WP_061258746.1">
    <property type="nucleotide sequence ID" value="NZ_JBFALK010000020.1"/>
</dbReference>
<comment type="caution">
    <text evidence="1">The sequence shown here is derived from an EMBL/GenBank/DDBJ whole genome shotgun (WGS) entry which is preliminary data.</text>
</comment>
<dbReference type="EMBL" id="JBFALK010000020">
    <property type="protein sequence ID" value="MEV0973126.1"/>
    <property type="molecule type" value="Genomic_DNA"/>
</dbReference>
<dbReference type="Proteomes" id="UP001551675">
    <property type="component" value="Unassembled WGS sequence"/>
</dbReference>
<dbReference type="Pfam" id="PF05120">
    <property type="entry name" value="GvpG"/>
    <property type="match status" value="1"/>
</dbReference>
<organism evidence="1 2">
    <name type="scientific">Microtetraspora glauca</name>
    <dbReference type="NCBI Taxonomy" id="1996"/>
    <lineage>
        <taxon>Bacteria</taxon>
        <taxon>Bacillati</taxon>
        <taxon>Actinomycetota</taxon>
        <taxon>Actinomycetes</taxon>
        <taxon>Streptosporangiales</taxon>
        <taxon>Streptosporangiaceae</taxon>
        <taxon>Microtetraspora</taxon>
    </lineage>
</organism>
<gene>
    <name evidence="1" type="ORF">AB0I59_31360</name>
</gene>
<name>A0ABV3GNW2_MICGL</name>
<sequence>MGLGELLFGWPLLPLRGVIKLGEVIQEQAERELHDPAIARRELEEIAEARAAGRISAEEEALAIEQVVRRMSGGR</sequence>
<dbReference type="InterPro" id="IPR007804">
    <property type="entry name" value="GvpG"/>
</dbReference>
<accession>A0ABV3GNW2</accession>
<proteinExistence type="predicted"/>
<evidence type="ECO:0000313" key="1">
    <source>
        <dbReference type="EMBL" id="MEV0973126.1"/>
    </source>
</evidence>
<reference evidence="1 2" key="1">
    <citation type="submission" date="2024-06" db="EMBL/GenBank/DDBJ databases">
        <title>The Natural Products Discovery Center: Release of the First 8490 Sequenced Strains for Exploring Actinobacteria Biosynthetic Diversity.</title>
        <authorList>
            <person name="Kalkreuter E."/>
            <person name="Kautsar S.A."/>
            <person name="Yang D."/>
            <person name="Bader C.D."/>
            <person name="Teijaro C.N."/>
            <person name="Fluegel L."/>
            <person name="Davis C.M."/>
            <person name="Simpson J.R."/>
            <person name="Lauterbach L."/>
            <person name="Steele A.D."/>
            <person name="Gui C."/>
            <person name="Meng S."/>
            <person name="Li G."/>
            <person name="Viehrig K."/>
            <person name="Ye F."/>
            <person name="Su P."/>
            <person name="Kiefer A.F."/>
            <person name="Nichols A."/>
            <person name="Cepeda A.J."/>
            <person name="Yan W."/>
            <person name="Fan B."/>
            <person name="Jiang Y."/>
            <person name="Adhikari A."/>
            <person name="Zheng C.-J."/>
            <person name="Schuster L."/>
            <person name="Cowan T.M."/>
            <person name="Smanski M.J."/>
            <person name="Chevrette M.G."/>
            <person name="De Carvalho L.P.S."/>
            <person name="Shen B."/>
        </authorList>
    </citation>
    <scope>NUCLEOTIDE SEQUENCE [LARGE SCALE GENOMIC DNA]</scope>
    <source>
        <strain evidence="1 2">NPDC050100</strain>
    </source>
</reference>
<evidence type="ECO:0000313" key="2">
    <source>
        <dbReference type="Proteomes" id="UP001551675"/>
    </source>
</evidence>